<sequence length="188" mass="21124">MLVPHSMSGLHALYWAQQYPEEVSSIIGLDMAVPQSYESYRANMPLARLGAVAARLGITRWLPGASESDAIKYGTLSDEEKELYRTVFYRRTATKPMLAELQEVKASALKVAQGEMTQVPVLIFSSNGEGTGWKPEAWKEAQRSFAEEMPNREIVDVDSSHYIHDIQYDVIAETMKQYVEKTQASGMK</sequence>
<accession>A0A1A5YIU4</accession>
<reference evidence="1 2" key="1">
    <citation type="submission" date="2016-05" db="EMBL/GenBank/DDBJ databases">
        <title>Paenibacillus oryzae. sp. nov., isolated from the rice root.</title>
        <authorList>
            <person name="Zhang J."/>
            <person name="Zhang X."/>
        </authorList>
    </citation>
    <scope>NUCLEOTIDE SEQUENCE [LARGE SCALE GENOMIC DNA]</scope>
    <source>
        <strain evidence="1 2">1DrF-4</strain>
    </source>
</reference>
<dbReference type="SUPFAM" id="SSF53474">
    <property type="entry name" value="alpha/beta-Hydrolases"/>
    <property type="match status" value="1"/>
</dbReference>
<evidence type="ECO:0000313" key="1">
    <source>
        <dbReference type="EMBL" id="OBR65531.1"/>
    </source>
</evidence>
<dbReference type="InterPro" id="IPR029058">
    <property type="entry name" value="AB_hydrolase_fold"/>
</dbReference>
<dbReference type="AlphaFoldDB" id="A0A1A5YIU4"/>
<keyword evidence="2" id="KW-1185">Reference proteome</keyword>
<dbReference type="STRING" id="1844972.A7K91_10830"/>
<evidence type="ECO:0008006" key="3">
    <source>
        <dbReference type="Google" id="ProtNLM"/>
    </source>
</evidence>
<protein>
    <recommendedName>
        <fullName evidence="3">AB hydrolase-1 domain-containing protein</fullName>
    </recommendedName>
</protein>
<evidence type="ECO:0000313" key="2">
    <source>
        <dbReference type="Proteomes" id="UP000092024"/>
    </source>
</evidence>
<gene>
    <name evidence="1" type="ORF">A7K91_10830</name>
</gene>
<dbReference type="EMBL" id="LYPA01000056">
    <property type="protein sequence ID" value="OBR65531.1"/>
    <property type="molecule type" value="Genomic_DNA"/>
</dbReference>
<name>A0A1A5YIU4_9BACL</name>
<proteinExistence type="predicted"/>
<comment type="caution">
    <text evidence="1">The sequence shown here is derived from an EMBL/GenBank/DDBJ whole genome shotgun (WGS) entry which is preliminary data.</text>
</comment>
<dbReference type="Proteomes" id="UP000092024">
    <property type="component" value="Unassembled WGS sequence"/>
</dbReference>
<dbReference type="Gene3D" id="3.40.50.1820">
    <property type="entry name" value="alpha/beta hydrolase"/>
    <property type="match status" value="1"/>
</dbReference>
<dbReference type="OrthoDB" id="59888at2"/>
<organism evidence="1 2">
    <name type="scientific">Paenibacillus oryzae</name>
    <dbReference type="NCBI Taxonomy" id="1844972"/>
    <lineage>
        <taxon>Bacteria</taxon>
        <taxon>Bacillati</taxon>
        <taxon>Bacillota</taxon>
        <taxon>Bacilli</taxon>
        <taxon>Bacillales</taxon>
        <taxon>Paenibacillaceae</taxon>
        <taxon>Paenibacillus</taxon>
    </lineage>
</organism>